<accession>A0ABU2NGS8</accession>
<evidence type="ECO:0000256" key="1">
    <source>
        <dbReference type="SAM" id="MobiDB-lite"/>
    </source>
</evidence>
<gene>
    <name evidence="2" type="ORF">RM445_27000</name>
</gene>
<evidence type="ECO:0000313" key="2">
    <source>
        <dbReference type="EMBL" id="MDT0353165.1"/>
    </source>
</evidence>
<name>A0ABU2NGS8_9PSEU</name>
<proteinExistence type="predicted"/>
<organism evidence="2 3">
    <name type="scientific">Pseudonocardia charpentierae</name>
    <dbReference type="NCBI Taxonomy" id="3075545"/>
    <lineage>
        <taxon>Bacteria</taxon>
        <taxon>Bacillati</taxon>
        <taxon>Actinomycetota</taxon>
        <taxon>Actinomycetes</taxon>
        <taxon>Pseudonocardiales</taxon>
        <taxon>Pseudonocardiaceae</taxon>
        <taxon>Pseudonocardia</taxon>
    </lineage>
</organism>
<dbReference type="Proteomes" id="UP001183202">
    <property type="component" value="Unassembled WGS sequence"/>
</dbReference>
<reference evidence="3" key="1">
    <citation type="submission" date="2023-07" db="EMBL/GenBank/DDBJ databases">
        <title>30 novel species of actinomycetes from the DSMZ collection.</title>
        <authorList>
            <person name="Nouioui I."/>
        </authorList>
    </citation>
    <scope>NUCLEOTIDE SEQUENCE [LARGE SCALE GENOMIC DNA]</scope>
    <source>
        <strain evidence="3">DSM 45834</strain>
    </source>
</reference>
<sequence>MGEGGIGSVLGTIFGLARAGQQTGGAEAGDESLGDAWSTARGHRGQVGSDQGGESE</sequence>
<protein>
    <submittedName>
        <fullName evidence="2">Uncharacterized protein</fullName>
    </submittedName>
</protein>
<feature type="region of interest" description="Disordered" evidence="1">
    <location>
        <begin position="20"/>
        <end position="56"/>
    </location>
</feature>
<evidence type="ECO:0000313" key="3">
    <source>
        <dbReference type="Proteomes" id="UP001183202"/>
    </source>
</evidence>
<dbReference type="EMBL" id="JAVREJ010000027">
    <property type="protein sequence ID" value="MDT0353165.1"/>
    <property type="molecule type" value="Genomic_DNA"/>
</dbReference>
<keyword evidence="3" id="KW-1185">Reference proteome</keyword>
<dbReference type="RefSeq" id="WP_311559681.1">
    <property type="nucleotide sequence ID" value="NZ_JAVREJ010000027.1"/>
</dbReference>
<comment type="caution">
    <text evidence="2">The sequence shown here is derived from an EMBL/GenBank/DDBJ whole genome shotgun (WGS) entry which is preliminary data.</text>
</comment>